<dbReference type="Proteomes" id="UP000059680">
    <property type="component" value="Chromosome 6"/>
</dbReference>
<reference evidence="1 2" key="3">
    <citation type="journal article" date="2013" name="Rice">
        <title>Improvement of the Oryza sativa Nipponbare reference genome using next generation sequence and optical map data.</title>
        <authorList>
            <person name="Kawahara Y."/>
            <person name="de la Bastide M."/>
            <person name="Hamilton J.P."/>
            <person name="Kanamori H."/>
            <person name="McCombie W.R."/>
            <person name="Ouyang S."/>
            <person name="Schwartz D.C."/>
            <person name="Tanaka T."/>
            <person name="Wu J."/>
            <person name="Zhou S."/>
            <person name="Childs K.L."/>
            <person name="Davidson R.M."/>
            <person name="Lin H."/>
            <person name="Quesada-Ocampo L."/>
            <person name="Vaillancourt B."/>
            <person name="Sakai H."/>
            <person name="Lee S.S."/>
            <person name="Kim J."/>
            <person name="Numa H."/>
            <person name="Itoh T."/>
            <person name="Buell C.R."/>
            <person name="Matsumoto T."/>
        </authorList>
    </citation>
    <scope>NUCLEOTIDE SEQUENCE [LARGE SCALE GENOMIC DNA]</scope>
    <source>
        <strain evidence="2">cv. Nipponbare</strain>
    </source>
</reference>
<reference evidence="2" key="1">
    <citation type="journal article" date="2005" name="Nature">
        <title>The map-based sequence of the rice genome.</title>
        <authorList>
            <consortium name="International rice genome sequencing project (IRGSP)"/>
            <person name="Matsumoto T."/>
            <person name="Wu J."/>
            <person name="Kanamori H."/>
            <person name="Katayose Y."/>
            <person name="Fujisawa M."/>
            <person name="Namiki N."/>
            <person name="Mizuno H."/>
            <person name="Yamamoto K."/>
            <person name="Antonio B.A."/>
            <person name="Baba T."/>
            <person name="Sakata K."/>
            <person name="Nagamura Y."/>
            <person name="Aoki H."/>
            <person name="Arikawa K."/>
            <person name="Arita K."/>
            <person name="Bito T."/>
            <person name="Chiden Y."/>
            <person name="Fujitsuka N."/>
            <person name="Fukunaka R."/>
            <person name="Hamada M."/>
            <person name="Harada C."/>
            <person name="Hayashi A."/>
            <person name="Hijishita S."/>
            <person name="Honda M."/>
            <person name="Hosokawa S."/>
            <person name="Ichikawa Y."/>
            <person name="Idonuma A."/>
            <person name="Iijima M."/>
            <person name="Ikeda M."/>
            <person name="Ikeno M."/>
            <person name="Ito K."/>
            <person name="Ito S."/>
            <person name="Ito T."/>
            <person name="Ito Y."/>
            <person name="Ito Y."/>
            <person name="Iwabuchi A."/>
            <person name="Kamiya K."/>
            <person name="Karasawa W."/>
            <person name="Kurita K."/>
            <person name="Katagiri S."/>
            <person name="Kikuta A."/>
            <person name="Kobayashi H."/>
            <person name="Kobayashi N."/>
            <person name="Machita K."/>
            <person name="Maehara T."/>
            <person name="Masukawa M."/>
            <person name="Mizubayashi T."/>
            <person name="Mukai Y."/>
            <person name="Nagasaki H."/>
            <person name="Nagata Y."/>
            <person name="Naito S."/>
            <person name="Nakashima M."/>
            <person name="Nakama Y."/>
            <person name="Nakamichi Y."/>
            <person name="Nakamura M."/>
            <person name="Meguro A."/>
            <person name="Negishi M."/>
            <person name="Ohta I."/>
            <person name="Ohta T."/>
            <person name="Okamoto M."/>
            <person name="Ono N."/>
            <person name="Saji S."/>
            <person name="Sakaguchi M."/>
            <person name="Sakai K."/>
            <person name="Shibata M."/>
            <person name="Shimokawa T."/>
            <person name="Song J."/>
            <person name="Takazaki Y."/>
            <person name="Terasawa K."/>
            <person name="Tsugane M."/>
            <person name="Tsuji K."/>
            <person name="Ueda S."/>
            <person name="Waki K."/>
            <person name="Yamagata H."/>
            <person name="Yamamoto M."/>
            <person name="Yamamoto S."/>
            <person name="Yamane H."/>
            <person name="Yoshiki S."/>
            <person name="Yoshihara R."/>
            <person name="Yukawa K."/>
            <person name="Zhong H."/>
            <person name="Yano M."/>
            <person name="Yuan Q."/>
            <person name="Ouyang S."/>
            <person name="Liu J."/>
            <person name="Jones K.M."/>
            <person name="Gansberger K."/>
            <person name="Moffat K."/>
            <person name="Hill J."/>
            <person name="Bera J."/>
            <person name="Fadrosh D."/>
            <person name="Jin S."/>
            <person name="Johri S."/>
            <person name="Kim M."/>
            <person name="Overton L."/>
            <person name="Reardon M."/>
            <person name="Tsitrin T."/>
            <person name="Vuong H."/>
            <person name="Weaver B."/>
            <person name="Ciecko A."/>
            <person name="Tallon L."/>
            <person name="Jackson J."/>
            <person name="Pai G."/>
            <person name="Aken S.V."/>
            <person name="Utterback T."/>
            <person name="Reidmuller S."/>
            <person name="Feldblyum T."/>
            <person name="Hsiao J."/>
            <person name="Zismann V."/>
            <person name="Iobst S."/>
            <person name="de Vazeille A.R."/>
            <person name="Buell C.R."/>
            <person name="Ying K."/>
            <person name="Li Y."/>
            <person name="Lu T."/>
            <person name="Huang Y."/>
            <person name="Zhao Q."/>
            <person name="Feng Q."/>
            <person name="Zhang L."/>
            <person name="Zhu J."/>
            <person name="Weng Q."/>
            <person name="Mu J."/>
            <person name="Lu Y."/>
            <person name="Fan D."/>
            <person name="Liu Y."/>
            <person name="Guan J."/>
            <person name="Zhang Y."/>
            <person name="Yu S."/>
            <person name="Liu X."/>
            <person name="Zhang Y."/>
            <person name="Hong G."/>
            <person name="Han B."/>
            <person name="Choisne N."/>
            <person name="Demange N."/>
            <person name="Orjeda G."/>
            <person name="Samain S."/>
            <person name="Cattolico L."/>
            <person name="Pelletier E."/>
            <person name="Couloux A."/>
            <person name="Segurens B."/>
            <person name="Wincker P."/>
            <person name="D'Hont A."/>
            <person name="Scarpelli C."/>
            <person name="Weissenbach J."/>
            <person name="Salanoubat M."/>
            <person name="Quetier F."/>
            <person name="Yu Y."/>
            <person name="Kim H.R."/>
            <person name="Rambo T."/>
            <person name="Currie J."/>
            <person name="Collura K."/>
            <person name="Luo M."/>
            <person name="Yang T."/>
            <person name="Ammiraju J.S.S."/>
            <person name="Engler F."/>
            <person name="Soderlund C."/>
            <person name="Wing R.A."/>
            <person name="Palmer L.E."/>
            <person name="de la Bastide M."/>
            <person name="Spiegel L."/>
            <person name="Nascimento L."/>
            <person name="Zutavern T."/>
            <person name="O'Shaughnessy A."/>
            <person name="Dike S."/>
            <person name="Dedhia N."/>
            <person name="Preston R."/>
            <person name="Balija V."/>
            <person name="McCombie W.R."/>
            <person name="Chow T."/>
            <person name="Chen H."/>
            <person name="Chung M."/>
            <person name="Chen C."/>
            <person name="Shaw J."/>
            <person name="Wu H."/>
            <person name="Hsiao K."/>
            <person name="Chao Y."/>
            <person name="Chu M."/>
            <person name="Cheng C."/>
            <person name="Hour A."/>
            <person name="Lee P."/>
            <person name="Lin S."/>
            <person name="Lin Y."/>
            <person name="Liou J."/>
            <person name="Liu S."/>
            <person name="Hsing Y."/>
            <person name="Raghuvanshi S."/>
            <person name="Mohanty A."/>
            <person name="Bharti A.K."/>
            <person name="Gaur A."/>
            <person name="Gupta V."/>
            <person name="Kumar D."/>
            <person name="Ravi V."/>
            <person name="Vij S."/>
            <person name="Kapur A."/>
            <person name="Khurana P."/>
            <person name="Khurana P."/>
            <person name="Khurana J.P."/>
            <person name="Tyagi A.K."/>
            <person name="Gaikwad K."/>
            <person name="Singh A."/>
            <person name="Dalal V."/>
            <person name="Srivastava S."/>
            <person name="Dixit A."/>
            <person name="Pal A.K."/>
            <person name="Ghazi I.A."/>
            <person name="Yadav M."/>
            <person name="Pandit A."/>
            <person name="Bhargava A."/>
            <person name="Sureshbabu K."/>
            <person name="Batra K."/>
            <person name="Sharma T.R."/>
            <person name="Mohapatra T."/>
            <person name="Singh N.K."/>
            <person name="Messing J."/>
            <person name="Nelson A.B."/>
            <person name="Fuks G."/>
            <person name="Kavchok S."/>
            <person name="Keizer G."/>
            <person name="Linton E."/>
            <person name="Llaca V."/>
            <person name="Song R."/>
            <person name="Tanyolac B."/>
            <person name="Young S."/>
            <person name="Ho-Il K."/>
            <person name="Hahn J.H."/>
            <person name="Sangsakoo G."/>
            <person name="Vanavichit A."/>
            <person name="de Mattos Luiz.A.T."/>
            <person name="Zimmer P.D."/>
            <person name="Malone G."/>
            <person name="Dellagostin O."/>
            <person name="de Oliveira A.C."/>
            <person name="Bevan M."/>
            <person name="Bancroft I."/>
            <person name="Minx P."/>
            <person name="Cordum H."/>
            <person name="Wilson R."/>
            <person name="Cheng Z."/>
            <person name="Jin W."/>
            <person name="Jiang J."/>
            <person name="Leong S.A."/>
            <person name="Iwama H."/>
            <person name="Gojobori T."/>
            <person name="Itoh T."/>
            <person name="Niimura Y."/>
            <person name="Fujii Y."/>
            <person name="Habara T."/>
            <person name="Sakai H."/>
            <person name="Sato Y."/>
            <person name="Wilson G."/>
            <person name="Kumar K."/>
            <person name="McCouch S."/>
            <person name="Juretic N."/>
            <person name="Hoen D."/>
            <person name="Wright S."/>
            <person name="Bruskiewich R."/>
            <person name="Bureau T."/>
            <person name="Miyao A."/>
            <person name="Hirochika H."/>
            <person name="Nishikawa T."/>
            <person name="Kadowaki K."/>
            <person name="Sugiura M."/>
            <person name="Burr B."/>
            <person name="Sasaki T."/>
        </authorList>
    </citation>
    <scope>NUCLEOTIDE SEQUENCE [LARGE SCALE GENOMIC DNA]</scope>
    <source>
        <strain evidence="2">cv. Nipponbare</strain>
    </source>
</reference>
<dbReference type="InParanoid" id="A0A0N7KML2"/>
<protein>
    <submittedName>
        <fullName evidence="1">Os06g0678950 protein</fullName>
    </submittedName>
</protein>
<dbReference type="EMBL" id="AP014962">
    <property type="protein sequence ID" value="BAS99129.1"/>
    <property type="molecule type" value="Genomic_DNA"/>
</dbReference>
<keyword evidence="2" id="KW-1185">Reference proteome</keyword>
<dbReference type="AlphaFoldDB" id="A0A0N7KML2"/>
<organism evidence="1 2">
    <name type="scientific">Oryza sativa subsp. japonica</name>
    <name type="common">Rice</name>
    <dbReference type="NCBI Taxonomy" id="39947"/>
    <lineage>
        <taxon>Eukaryota</taxon>
        <taxon>Viridiplantae</taxon>
        <taxon>Streptophyta</taxon>
        <taxon>Embryophyta</taxon>
        <taxon>Tracheophyta</taxon>
        <taxon>Spermatophyta</taxon>
        <taxon>Magnoliopsida</taxon>
        <taxon>Liliopsida</taxon>
        <taxon>Poales</taxon>
        <taxon>Poaceae</taxon>
        <taxon>BOP clade</taxon>
        <taxon>Oryzoideae</taxon>
        <taxon>Oryzeae</taxon>
        <taxon>Oryzinae</taxon>
        <taxon>Oryza</taxon>
        <taxon>Oryza sativa</taxon>
    </lineage>
</organism>
<dbReference type="SMR" id="A0A0N7KML2"/>
<reference evidence="1 2" key="2">
    <citation type="journal article" date="2013" name="Plant Cell Physiol.">
        <title>Rice Annotation Project Database (RAP-DB): an integrative and interactive database for rice genomics.</title>
        <authorList>
            <person name="Sakai H."/>
            <person name="Lee S.S."/>
            <person name="Tanaka T."/>
            <person name="Numa H."/>
            <person name="Kim J."/>
            <person name="Kawahara Y."/>
            <person name="Wakimoto H."/>
            <person name="Yang C.C."/>
            <person name="Iwamoto M."/>
            <person name="Abe T."/>
            <person name="Yamada Y."/>
            <person name="Muto A."/>
            <person name="Inokuchi H."/>
            <person name="Ikemura T."/>
            <person name="Matsumoto T."/>
            <person name="Sasaki T."/>
            <person name="Itoh T."/>
        </authorList>
    </citation>
    <scope>NUCLEOTIDE SEQUENCE [LARGE SCALE GENOMIC DNA]</scope>
    <source>
        <strain evidence="2">cv. Nipponbare</strain>
    </source>
</reference>
<dbReference type="PaxDb" id="39947-A0A0N7KML2"/>
<name>A0A0N7KML2_ORYSJ</name>
<proteinExistence type="predicted"/>
<gene>
    <name evidence="1" type="ordered locus">Os06g0678950</name>
    <name evidence="1" type="ORF">OSNPB_060678950</name>
</gene>
<evidence type="ECO:0000313" key="2">
    <source>
        <dbReference type="Proteomes" id="UP000059680"/>
    </source>
</evidence>
<sequence>MVELETAQVSELNCSKLARGGDLELRKDVTSPPMSDLSMEKSLSHFSYQKKKEAQRWICLILGEEREEKQIGKLEEKNRRAQSKQLLDSFLDG</sequence>
<accession>A0A0N7KML2</accession>
<evidence type="ECO:0000313" key="1">
    <source>
        <dbReference type="EMBL" id="BAS99129.1"/>
    </source>
</evidence>